<evidence type="ECO:0000256" key="4">
    <source>
        <dbReference type="ARBA" id="ARBA00023136"/>
    </source>
</evidence>
<dbReference type="OrthoDB" id="77878at2759"/>
<evidence type="ECO:0000256" key="2">
    <source>
        <dbReference type="ARBA" id="ARBA00022692"/>
    </source>
</evidence>
<comment type="caution">
    <text evidence="9">The sequence shown here is derived from an EMBL/GenBank/DDBJ whole genome shotgun (WGS) entry which is preliminary data.</text>
</comment>
<keyword evidence="5" id="KW-0539">Nucleus</keyword>
<dbReference type="PANTHER" id="PTHR12265:SF30">
    <property type="entry name" value="TRANSMEMBRANE PROTEIN 53"/>
    <property type="match status" value="1"/>
</dbReference>
<organism evidence="9 10">
    <name type="scientific">Protomyces lactucae-debilis</name>
    <dbReference type="NCBI Taxonomy" id="2754530"/>
    <lineage>
        <taxon>Eukaryota</taxon>
        <taxon>Fungi</taxon>
        <taxon>Dikarya</taxon>
        <taxon>Ascomycota</taxon>
        <taxon>Taphrinomycotina</taxon>
        <taxon>Taphrinomycetes</taxon>
        <taxon>Taphrinales</taxon>
        <taxon>Protomycetaceae</taxon>
        <taxon>Protomyces</taxon>
    </lineage>
</organism>
<keyword evidence="4 8" id="KW-0472">Membrane</keyword>
<dbReference type="Pfam" id="PF05705">
    <property type="entry name" value="DUF829"/>
    <property type="match status" value="1"/>
</dbReference>
<evidence type="ECO:0000256" key="8">
    <source>
        <dbReference type="SAM" id="Phobius"/>
    </source>
</evidence>
<name>A0A1Y2F579_PROLT</name>
<dbReference type="Proteomes" id="UP000193685">
    <property type="component" value="Unassembled WGS sequence"/>
</dbReference>
<dbReference type="PANTHER" id="PTHR12265">
    <property type="entry name" value="TRANSMEMBRANE PROTEIN 53"/>
    <property type="match status" value="1"/>
</dbReference>
<protein>
    <recommendedName>
        <fullName evidence="11">Indole-diterpene biosynthesis protein PaxU</fullName>
    </recommendedName>
</protein>
<dbReference type="InterPro" id="IPR008547">
    <property type="entry name" value="DUF829_TMEM53"/>
</dbReference>
<feature type="region of interest" description="Disordered" evidence="7">
    <location>
        <begin position="1"/>
        <end position="20"/>
    </location>
</feature>
<evidence type="ECO:0000313" key="10">
    <source>
        <dbReference type="Proteomes" id="UP000193685"/>
    </source>
</evidence>
<comment type="subcellular location">
    <subcellularLocation>
        <location evidence="6">Endomembrane system</location>
        <topology evidence="6">Single-pass membrane protein</topology>
    </subcellularLocation>
    <subcellularLocation>
        <location evidence="1">Nucleus membrane</location>
    </subcellularLocation>
</comment>
<dbReference type="OMA" id="KEDRMIH"/>
<evidence type="ECO:0000256" key="3">
    <source>
        <dbReference type="ARBA" id="ARBA00022989"/>
    </source>
</evidence>
<evidence type="ECO:0000256" key="7">
    <source>
        <dbReference type="SAM" id="MobiDB-lite"/>
    </source>
</evidence>
<feature type="transmembrane region" description="Helical" evidence="8">
    <location>
        <begin position="175"/>
        <end position="200"/>
    </location>
</feature>
<gene>
    <name evidence="9" type="ORF">BCR37DRAFT_103654</name>
</gene>
<keyword evidence="3 8" id="KW-1133">Transmembrane helix</keyword>
<dbReference type="GO" id="GO:0031965">
    <property type="term" value="C:nuclear membrane"/>
    <property type="evidence" value="ECO:0007669"/>
    <property type="project" value="UniProtKB-SubCell"/>
</dbReference>
<evidence type="ECO:0000256" key="1">
    <source>
        <dbReference type="ARBA" id="ARBA00004126"/>
    </source>
</evidence>
<sequence length="360" mass="41159">MAGTQTIMEPPKAPSPQPDTDIELKALSKRFHFTPPSILKPRKAVAHGRQPQPRLILIFGWLGARLKHVKKYAAGYHVLYPSSPIIVVRSFPTDMRPFSKFGREFHILTSLLAQYSVDITKPGNGVLMQAFSNGGCWSVSALINRLDEFTVLRPQTMIFDSCPGRARYMLFIKAFVAANNLGILSKIFAVFWITLGYWTFKLFCRLRGQDPFGERRHEMLHHVHAQRRCYVYSKQDDLIDYRDVLSHARQVQEYHLGSEQVTTEEFDGSAHVDHLRLDEARYWRIVQKLWDPALQPTEVKVPPLILATSKPSVMYGEEREVNSLVAGIEGRRDSDVKSDYGSYDASSMKLAIEETVFEEE</sequence>
<evidence type="ECO:0000256" key="5">
    <source>
        <dbReference type="ARBA" id="ARBA00023242"/>
    </source>
</evidence>
<dbReference type="AlphaFoldDB" id="A0A1Y2F579"/>
<keyword evidence="2 8" id="KW-0812">Transmembrane</keyword>
<keyword evidence="10" id="KW-1185">Reference proteome</keyword>
<evidence type="ECO:0008006" key="11">
    <source>
        <dbReference type="Google" id="ProtNLM"/>
    </source>
</evidence>
<dbReference type="EMBL" id="MCFI01000016">
    <property type="protein sequence ID" value="ORY79078.1"/>
    <property type="molecule type" value="Genomic_DNA"/>
</dbReference>
<dbReference type="RefSeq" id="XP_040723710.1">
    <property type="nucleotide sequence ID" value="XM_040865867.1"/>
</dbReference>
<evidence type="ECO:0000256" key="6">
    <source>
        <dbReference type="ARBA" id="ARBA00037847"/>
    </source>
</evidence>
<evidence type="ECO:0000313" key="9">
    <source>
        <dbReference type="EMBL" id="ORY79078.1"/>
    </source>
</evidence>
<accession>A0A1Y2F579</accession>
<dbReference type="GeneID" id="63782466"/>
<proteinExistence type="predicted"/>
<reference evidence="9 10" key="1">
    <citation type="submission" date="2016-07" db="EMBL/GenBank/DDBJ databases">
        <title>Pervasive Adenine N6-methylation of Active Genes in Fungi.</title>
        <authorList>
            <consortium name="DOE Joint Genome Institute"/>
            <person name="Mondo S.J."/>
            <person name="Dannebaum R.O."/>
            <person name="Kuo R.C."/>
            <person name="Labutti K."/>
            <person name="Haridas S."/>
            <person name="Kuo A."/>
            <person name="Salamov A."/>
            <person name="Ahrendt S.R."/>
            <person name="Lipzen A."/>
            <person name="Sullivan W."/>
            <person name="Andreopoulos W.B."/>
            <person name="Clum A."/>
            <person name="Lindquist E."/>
            <person name="Daum C."/>
            <person name="Ramamoorthy G.K."/>
            <person name="Gryganskyi A."/>
            <person name="Culley D."/>
            <person name="Magnuson J.K."/>
            <person name="James T.Y."/>
            <person name="O'Malley M.A."/>
            <person name="Stajich J.E."/>
            <person name="Spatafora J.W."/>
            <person name="Visel A."/>
            <person name="Grigoriev I.V."/>
        </authorList>
    </citation>
    <scope>NUCLEOTIDE SEQUENCE [LARGE SCALE GENOMIC DNA]</scope>
    <source>
        <strain evidence="9 10">12-1054</strain>
    </source>
</reference>